<keyword evidence="3" id="KW-1133">Transmembrane helix</keyword>
<dbReference type="OrthoDB" id="3784at2759"/>
<evidence type="ECO:0000313" key="8">
    <source>
        <dbReference type="Proteomes" id="UP000249723"/>
    </source>
</evidence>
<feature type="domain" description="Glycosyltransferase 2-like" evidence="5">
    <location>
        <begin position="266"/>
        <end position="422"/>
    </location>
</feature>
<keyword evidence="1" id="KW-0328">Glycosyltransferase</keyword>
<dbReference type="GO" id="GO:0016757">
    <property type="term" value="F:glycosyltransferase activity"/>
    <property type="evidence" value="ECO:0007669"/>
    <property type="project" value="UniProtKB-KW"/>
</dbReference>
<feature type="region of interest" description="Disordered" evidence="2">
    <location>
        <begin position="966"/>
        <end position="1044"/>
    </location>
</feature>
<evidence type="ECO:0000256" key="2">
    <source>
        <dbReference type="SAM" id="MobiDB-lite"/>
    </source>
</evidence>
<dbReference type="EMBL" id="FMWP01000095">
    <property type="protein sequence ID" value="SCZ98251.1"/>
    <property type="molecule type" value="Genomic_DNA"/>
</dbReference>
<reference evidence="8" key="1">
    <citation type="submission" date="2016-10" db="EMBL/GenBank/DDBJ databases">
        <authorList>
            <person name="Jeantristanb JTB J.-T."/>
            <person name="Ricardo R."/>
        </authorList>
    </citation>
    <scope>NUCLEOTIDE SEQUENCE [LARGE SCALE GENOMIC DNA]</scope>
</reference>
<evidence type="ECO:0000313" key="7">
    <source>
        <dbReference type="EMBL" id="SCZ98251.1"/>
    </source>
</evidence>
<name>A0A2X0LGU1_9BASI</name>
<dbReference type="SUPFAM" id="SSF53756">
    <property type="entry name" value="UDP-Glycosyltransferase/glycogen phosphorylase"/>
    <property type="match status" value="1"/>
</dbReference>
<dbReference type="Pfam" id="PF00534">
    <property type="entry name" value="Glycos_transf_1"/>
    <property type="match status" value="1"/>
</dbReference>
<gene>
    <name evidence="7" type="ORF">BZ3500_MVSOF-1268-A1-R1_CHR3-2G06249</name>
</gene>
<keyword evidence="3" id="KW-0812">Transmembrane</keyword>
<dbReference type="PANTHER" id="PTHR12526">
    <property type="entry name" value="GLYCOSYLTRANSFERASE"/>
    <property type="match status" value="1"/>
</dbReference>
<evidence type="ECO:0000259" key="5">
    <source>
        <dbReference type="Pfam" id="PF00535"/>
    </source>
</evidence>
<dbReference type="CDD" id="cd03801">
    <property type="entry name" value="GT4_PimA-like"/>
    <property type="match status" value="1"/>
</dbReference>
<dbReference type="Pfam" id="PF00535">
    <property type="entry name" value="Glycos_transf_2"/>
    <property type="match status" value="1"/>
</dbReference>
<feature type="domain" description="Glycosyltransferase subfamily 4-like N-terminal" evidence="6">
    <location>
        <begin position="552"/>
        <end position="717"/>
    </location>
</feature>
<keyword evidence="3" id="KW-0472">Membrane</keyword>
<accession>A0A2X0LGU1</accession>
<dbReference type="Pfam" id="PF13439">
    <property type="entry name" value="Glyco_transf_4"/>
    <property type="match status" value="1"/>
</dbReference>
<dbReference type="InterPro" id="IPR001296">
    <property type="entry name" value="Glyco_trans_1"/>
</dbReference>
<dbReference type="CDD" id="cd00761">
    <property type="entry name" value="Glyco_tranf_GTA_type"/>
    <property type="match status" value="1"/>
</dbReference>
<evidence type="ECO:0000259" key="4">
    <source>
        <dbReference type="Pfam" id="PF00534"/>
    </source>
</evidence>
<evidence type="ECO:0000256" key="1">
    <source>
        <dbReference type="ARBA" id="ARBA00022676"/>
    </source>
</evidence>
<dbReference type="Gene3D" id="3.90.550.10">
    <property type="entry name" value="Spore Coat Polysaccharide Biosynthesis Protein SpsA, Chain A"/>
    <property type="match status" value="1"/>
</dbReference>
<feature type="compositionally biased region" description="Basic and acidic residues" evidence="2">
    <location>
        <begin position="1011"/>
        <end position="1038"/>
    </location>
</feature>
<dbReference type="InterPro" id="IPR028098">
    <property type="entry name" value="Glyco_trans_4-like_N"/>
</dbReference>
<feature type="region of interest" description="Disordered" evidence="2">
    <location>
        <begin position="87"/>
        <end position="130"/>
    </location>
</feature>
<dbReference type="Proteomes" id="UP000249723">
    <property type="component" value="Unassembled WGS sequence"/>
</dbReference>
<keyword evidence="1" id="KW-0808">Transferase</keyword>
<dbReference type="PANTHER" id="PTHR12526:SF630">
    <property type="entry name" value="GLYCOSYLTRANSFERASE"/>
    <property type="match status" value="1"/>
</dbReference>
<dbReference type="AlphaFoldDB" id="A0A2X0LGU1"/>
<feature type="transmembrane region" description="Helical" evidence="3">
    <location>
        <begin position="145"/>
        <end position="163"/>
    </location>
</feature>
<evidence type="ECO:0000259" key="6">
    <source>
        <dbReference type="Pfam" id="PF13439"/>
    </source>
</evidence>
<dbReference type="InterPro" id="IPR001173">
    <property type="entry name" value="Glyco_trans_2-like"/>
</dbReference>
<dbReference type="STRING" id="289078.A0A2X0LGU1"/>
<protein>
    <submittedName>
        <fullName evidence="7">BZ3500_MvSof-1268-A1-R1_Chr3-2g06249 protein</fullName>
    </submittedName>
</protein>
<feature type="domain" description="Glycosyl transferase family 1" evidence="4">
    <location>
        <begin position="738"/>
        <end position="907"/>
    </location>
</feature>
<dbReference type="InterPro" id="IPR029044">
    <property type="entry name" value="Nucleotide-diphossugar_trans"/>
</dbReference>
<sequence length="1044" mass="117086">MSTWPSICLQTRGAESATERPCWLGLREGRRSTERYVFRCEDVDSTTICRNDVDQLVLICADIVDATPRGFAALLTRTTTELKFKDGASQRAGHLHSPQGQSSSKWTPRRRSVSQTSPDLRSVDDGYGSSASVHLSKRRLRPSRLLLVVTILLAIILISWHSIEQALFEKKRWTRPARTKQTILSPRSDRTTAVSEATRSVTSRVRKAALVRAATSPFAPSSDPLPVHHEERLINYANHPMSPHRPSPKQFLLSPAARFDDPVVGIITATNNPRPEILRETAATVLGQSLQNFVWVIVDDHTDNSESLEAIADLAKDPRVKVLKNNGSKGLAATRNVALKHLLERPNGPPKYLVSLDDDDMLEFTCLEKTAWMLESNADWQLGGFYYIKHGPGANETVTTGLHSHDRNLNEGNYVPNAAMYRSQAVVDSGCKYDEENFALGGEDWDFWMCLAENGFWGGTALEPLFWYRANDQKFRASRWGDTFSGRNAPFVHMREAVQKKHRFLDDAVNFPHRVPKYSSALERIVWDQPFESNLATSDKSIMFVIPWLYLGGADVGAVRMIRLYAEKGYRVTVVCTLFDPPAGIELRPEALQWTHDVHVLPSFLRARDFPRYFKYLVESRGINQIVLSNSQLTYEMMPALVEQMPDVEFIDVSRKYLHNEAYDGWKSGGYPQYSSILRRHLARTITCSNYLRDYLIARGHAPERVGVVKLGIEMDRFFPVTLRERNNAKATFLHLPSATIVITIVGRLDPQKRPLLVPSIVAKLLDAVEEDFVVIMVGDGPLEAPLKAEIVRHSVGDYVRVLGGIKNPYPYLSASDIFMLPSRSEGVSIAVAEAMAMGLPVLTAREGALPEQLGDYTGMASASSLGGILIDHELKDRVDASLYADALIKLIKDTSLRRNLGTNGRRMVEKDMDWRTSLVKLFDEIELAKNPPRTESDTTSPHPAAYFAIQTLLLEARRQTDFFEQYPAKPAPEADDDDDDVYDTPEYDTPSDESSAQTGDEVALEGVSPSEEKEGAEADDHDAENFEGHRHGPIIHEDQEEQE</sequence>
<dbReference type="SUPFAM" id="SSF53448">
    <property type="entry name" value="Nucleotide-diphospho-sugar transferases"/>
    <property type="match status" value="1"/>
</dbReference>
<evidence type="ECO:0000256" key="3">
    <source>
        <dbReference type="SAM" id="Phobius"/>
    </source>
</evidence>
<organism evidence="7 8">
    <name type="scientific">Microbotryum saponariae</name>
    <dbReference type="NCBI Taxonomy" id="289078"/>
    <lineage>
        <taxon>Eukaryota</taxon>
        <taxon>Fungi</taxon>
        <taxon>Dikarya</taxon>
        <taxon>Basidiomycota</taxon>
        <taxon>Pucciniomycotina</taxon>
        <taxon>Microbotryomycetes</taxon>
        <taxon>Microbotryales</taxon>
        <taxon>Microbotryaceae</taxon>
        <taxon>Microbotryum</taxon>
    </lineage>
</organism>
<keyword evidence="8" id="KW-1185">Reference proteome</keyword>
<dbReference type="Gene3D" id="3.40.50.2000">
    <property type="entry name" value="Glycogen Phosphorylase B"/>
    <property type="match status" value="2"/>
</dbReference>
<feature type="compositionally biased region" description="Acidic residues" evidence="2">
    <location>
        <begin position="974"/>
        <end position="992"/>
    </location>
</feature>
<proteinExistence type="predicted"/>